<feature type="compositionally biased region" description="Basic and acidic residues" evidence="2">
    <location>
        <begin position="1047"/>
        <end position="1060"/>
    </location>
</feature>
<accession>A0A9P0BG84</accession>
<feature type="compositionally biased region" description="Basic and acidic residues" evidence="2">
    <location>
        <begin position="1023"/>
        <end position="1038"/>
    </location>
</feature>
<feature type="compositionally biased region" description="Basic and acidic residues" evidence="2">
    <location>
        <begin position="635"/>
        <end position="658"/>
    </location>
</feature>
<feature type="compositionally biased region" description="Basic and acidic residues" evidence="2">
    <location>
        <begin position="870"/>
        <end position="905"/>
    </location>
</feature>
<dbReference type="EMBL" id="LR824004">
    <property type="protein sequence ID" value="CAH0577878.1"/>
    <property type="molecule type" value="Genomic_DNA"/>
</dbReference>
<feature type="region of interest" description="Disordered" evidence="2">
    <location>
        <begin position="461"/>
        <end position="909"/>
    </location>
</feature>
<evidence type="ECO:0000256" key="1">
    <source>
        <dbReference type="SAM" id="Coils"/>
    </source>
</evidence>
<feature type="coiled-coil region" evidence="1">
    <location>
        <begin position="1166"/>
        <end position="1193"/>
    </location>
</feature>
<reference evidence="3" key="1">
    <citation type="submission" date="2021-12" db="EMBL/GenBank/DDBJ databases">
        <authorList>
            <person name="King R."/>
        </authorList>
    </citation>
    <scope>NUCLEOTIDE SEQUENCE</scope>
</reference>
<keyword evidence="4" id="KW-1185">Reference proteome</keyword>
<feature type="compositionally biased region" description="Basic and acidic residues" evidence="2">
    <location>
        <begin position="674"/>
        <end position="697"/>
    </location>
</feature>
<feature type="compositionally biased region" description="Basic and acidic residues" evidence="2">
    <location>
        <begin position="706"/>
        <end position="849"/>
    </location>
</feature>
<feature type="compositionally biased region" description="Basic residues" evidence="2">
    <location>
        <begin position="1073"/>
        <end position="1115"/>
    </location>
</feature>
<feature type="compositionally biased region" description="Basic and acidic residues" evidence="2">
    <location>
        <begin position="1116"/>
        <end position="1138"/>
    </location>
</feature>
<feature type="region of interest" description="Disordered" evidence="2">
    <location>
        <begin position="1023"/>
        <end position="1148"/>
    </location>
</feature>
<dbReference type="Proteomes" id="UP001154114">
    <property type="component" value="Chromosome 1"/>
</dbReference>
<protein>
    <submittedName>
        <fullName evidence="3">Uncharacterized protein</fullName>
    </submittedName>
</protein>
<dbReference type="OrthoDB" id="331263at2759"/>
<gene>
    <name evidence="3" type="ORF">CINC_LOCUS259</name>
</gene>
<sequence length="1615" mass="183958">MGDKTGCCQSCKASCAEGFKKVVDLQYSGLVIYLHTKKDEKKKSTSKNDDYCYVLHNTGSRELKRTEYVSELHKYQTKCTQCKTIIQRVRSLLDEIKAIRENDIIGVCEHCKQATHRKIPCKRCDFIVSKFIDLHRKKCSEREQRFKVWVCKVKHLLQALIDSDAVCQHKEFKDTELERILRELKGPLSMRVPDENFFPSLNLDKLTSLKSLSQSKEMLEDLLFKIKHATDKRHSDDSLYPSPSTTCRCKYGQFDERCPILRNEMAKITGDLEPKKELSKDVRQLLKQEIYKNFIKRLLELSSALPQRWHQGKEIIQALLVTLNYAINQELSKDVIYKILEQLRELKNVVVTQGLTKHLKGEVIMGITSDFADLLALDSSRNLDKNLVQLLTDLTEMLADELSKNVSNEKSQLLLKSVQEEIAQKLFKGKDLDQVLSKKNDAAVLEHLRIGAKQTILSKRAPSISDKVSPRETAEGSTRGFFKVSPSDSSQGSGKVSPLDLSKRVPKDTAKQTRPTKELTQASHKGTLKDLKQIAAKTLPNDSMRGAAKRPLKDSVDREAKGPPTDSTKDSSRGPLRDSTKDSPRGLPKDSTKISPKGIAKDSTHGAAKGFKKDPMHGAPKQIAKDTEQTLGKGKSKDVSKSEPKGTKKGSLPEKDSRQVSPTGAPKDATQVSTKEKKQVLAKAPKTEPVHGKRPSRDTSQATRGQQKDKEQGPAKAPKEIKQKLDKTLSKDADKETKQKLGKALSKDADKETKQKFGKALSKDADKETKQKLDKALSKDADKETKQKLDKALSKDADKENKQKLGKALSKDGDKENKQKLDKAHSKDADKETKKPKQELVKEPTEEPRQKHKKADKHLMLGAAKAPPKQPKDKTKEQSAEKSDDKSSETPTTDDKAKGKKESSKEVPLPVAKELNKVLVNKLKELKDEYVDKGVLNQGCLQEINAVLKKTVQSCPPDMNAKVVNALANLCDAAIENDSKPEDDEVIKNMLKDCLKALTHDNQNKKDMKSLISYFDKALIKRAKDKEKGQRSPREKSPRTSLIQEALNKRRIQDELKDQNIDDAGPKSGDVKKKTKQEKHKPSHHHHRHHHHHHRHHHHHHRHHHKHHHHHHRKDNKKENLSPKKQGEASKKKEEKPKTPPYRVPRRRRDSTEVLIRLLITEKEREEHLLMRRKELELERERERLEMQKLALLGKSAGDQALLQTTEIMTEKLSADILVCPTYKGQSKYMVSGEEIAHLDPCYKDDIDMQAQPLLFKSRHEFPDAEMLDVTKRRPRLETSLEFKERCADRTIRYRLSNKDFIEKGWTQLPTKKIMRRMNIYKMEPANPKFDWFERHKADKELFYDTGARLADIDENGRGHWYYRNGAIALDYHNAEESHIGQRYVVYSSGLESETGRAKPITVLGLFDVLGNGVVYDLCGNVRLKYNQSEGLLVDPKLGPPGRWKWHTLNDPPVLQQVFVNNRMHEPDLHLVQKPKHTEDADDFVKQTQQEMLSIELDNFLKEKATKLLQKFKPFQIRMKAVKLNEHFSLKILDQANIHLIFRDGPTTLKINLGMLLKSDEIIDTETSEMADVATPYDMKPAKSASGSVENIHKILRSVQNKMRPNPNLAMKVTG</sequence>
<feature type="compositionally biased region" description="Basic and acidic residues" evidence="2">
    <location>
        <begin position="551"/>
        <end position="592"/>
    </location>
</feature>
<organism evidence="3 4">
    <name type="scientific">Chrysodeixis includens</name>
    <name type="common">Soybean looper</name>
    <name type="synonym">Pseudoplusia includens</name>
    <dbReference type="NCBI Taxonomy" id="689277"/>
    <lineage>
        <taxon>Eukaryota</taxon>
        <taxon>Metazoa</taxon>
        <taxon>Ecdysozoa</taxon>
        <taxon>Arthropoda</taxon>
        <taxon>Hexapoda</taxon>
        <taxon>Insecta</taxon>
        <taxon>Pterygota</taxon>
        <taxon>Neoptera</taxon>
        <taxon>Endopterygota</taxon>
        <taxon>Lepidoptera</taxon>
        <taxon>Glossata</taxon>
        <taxon>Ditrysia</taxon>
        <taxon>Noctuoidea</taxon>
        <taxon>Noctuidae</taxon>
        <taxon>Plusiinae</taxon>
        <taxon>Chrysodeixis</taxon>
    </lineage>
</organism>
<keyword evidence="1" id="KW-0175">Coiled coil</keyword>
<proteinExistence type="predicted"/>
<evidence type="ECO:0000256" key="2">
    <source>
        <dbReference type="SAM" id="MobiDB-lite"/>
    </source>
</evidence>
<evidence type="ECO:0000313" key="4">
    <source>
        <dbReference type="Proteomes" id="UP001154114"/>
    </source>
</evidence>
<feature type="compositionally biased region" description="Basic and acidic residues" evidence="2">
    <location>
        <begin position="501"/>
        <end position="517"/>
    </location>
</feature>
<evidence type="ECO:0000313" key="3">
    <source>
        <dbReference type="EMBL" id="CAH0577878.1"/>
    </source>
</evidence>
<name>A0A9P0BG84_CHRIL</name>